<dbReference type="InterPro" id="IPR003356">
    <property type="entry name" value="DNA_methylase_A-5"/>
</dbReference>
<dbReference type="KEGG" id="cad:Curi_c28250"/>
<dbReference type="InterPro" id="IPR029063">
    <property type="entry name" value="SAM-dependent_MTases_sf"/>
</dbReference>
<evidence type="ECO:0000256" key="8">
    <source>
        <dbReference type="ARBA" id="ARBA00047942"/>
    </source>
</evidence>
<keyword evidence="11" id="KW-0378">Hydrolase</keyword>
<evidence type="ECO:0000256" key="4">
    <source>
        <dbReference type="ARBA" id="ARBA00022679"/>
    </source>
</evidence>
<dbReference type="SUPFAM" id="SSF116734">
    <property type="entry name" value="DNA methylase specificity domain"/>
    <property type="match status" value="1"/>
</dbReference>
<keyword evidence="7" id="KW-0238">DNA-binding</keyword>
<dbReference type="PANTHER" id="PTHR42933">
    <property type="entry name" value="SLR6095 PROTEIN"/>
    <property type="match status" value="1"/>
</dbReference>
<dbReference type="EMBL" id="CP003326">
    <property type="protein sequence ID" value="AFS79817.1"/>
    <property type="molecule type" value="Genomic_DNA"/>
</dbReference>
<evidence type="ECO:0000256" key="6">
    <source>
        <dbReference type="ARBA" id="ARBA00022747"/>
    </source>
</evidence>
<evidence type="ECO:0000259" key="10">
    <source>
        <dbReference type="Pfam" id="PF02384"/>
    </source>
</evidence>
<dbReference type="InterPro" id="IPR044946">
    <property type="entry name" value="Restrct_endonuc_typeI_TRD_sf"/>
</dbReference>
<dbReference type="Gene3D" id="3.40.50.150">
    <property type="entry name" value="Vaccinia Virus protein VP39"/>
    <property type="match status" value="1"/>
</dbReference>
<dbReference type="eggNOG" id="COG0286">
    <property type="taxonomic scope" value="Bacteria"/>
</dbReference>
<feature type="domain" description="DNA methylase adenine-specific" evidence="10">
    <location>
        <begin position="405"/>
        <end position="698"/>
    </location>
</feature>
<proteinExistence type="inferred from homology"/>
<dbReference type="REBASE" id="54420">
    <property type="entry name" value="Cac9aORF28250P"/>
</dbReference>
<dbReference type="GO" id="GO:0008170">
    <property type="term" value="F:N-methyltransferase activity"/>
    <property type="evidence" value="ECO:0007669"/>
    <property type="project" value="InterPro"/>
</dbReference>
<sequence>MSFNKSFIEQTLSGLDFSLISGQTSCWQKEYTKHGSYTIIVDLSNDELSKCKINYGDDIAKGRETTCNFSQRENLVVLECVDRLLMKGYAPPQIELEKRWRVGGYLDILVKDTTDKAYIMIDCKVWGEPYNSAEKIIMTNDYNKEQLFNYYLNDKNAKFVVLYTSNLTNNGIRYKSNIIEMSRFISCKNQKEIYENWDKNFQIKGIFDEDSTPYNVKFSGIKQKDLQPLSIYDVDKFDKNIDGTIFNTFAEILRRNVISDKNNAYNVIFNLILSKIVDEDQAVDEDYEMEFQWKFDEEPVQVLERLSKLYRTGVTDYLDIELVELSEEVDQVLARIPHDLNHVSKEIRDLFKQFRIYKSSEFAFKEILDERTFKENAEIVKSVVKLLEKYELKGTHKQPFLGYFFEKLLNIGMKQETGQFFTALPIAEFNSRSIPYEKIIKDKIERREEFFLPYLIDYACGSGHFLTEGIERIDEVLQRLTDKDLKSRRQIDRLSGWQTSFNWTREFVYGIEKDFRLVKTSKIACFLNGEGDVNILYADGLDKFDSDKYRGKLLASKNIDNGNFDVLEANPPYSVENFKLTIQDSQDSFELFDEVSDKSDDIECLFIERAKHLLREGGYASLILPATILLNSGIHSKARKLMLKYFKVVGIVEFGTQTFLATGQRTVNLFMIRRSNDEWKMAENIAKEFLDNLKPGKKSDFDYANNKSIFSEYLNLLSDEIDLDEYINTLTDKKHFDTEVEKLMFFMLTYNNKIVVANSKDKEDELMFLGYEHSDRRKYEGIHPYPNNKDRKINSMLYDENSLNNIEKVSTYIYKNYLGEDLPEIHSNLVKHVKIEMLHEMLDLSSDRFIAKIFIEALENIYLSTDKYPIESLENEDMVEILDYMRKPVKKSDRTSGDIPYYGASGVVGKITDYIFDEDLVLIGEDGARWDEFKETAYKVEGKSWVNNHAHVIRVNKNILKEEFLVEIFNRLDFSYLKRRPNGGKLLQSELKKIKFPVPPIQVQEQILKKMQGKKEKERYKIFDEELGIN</sequence>
<dbReference type="GO" id="GO:0009307">
    <property type="term" value="P:DNA restriction-modification system"/>
    <property type="evidence" value="ECO:0007669"/>
    <property type="project" value="UniProtKB-KW"/>
</dbReference>
<dbReference type="RefSeq" id="WP_014968951.1">
    <property type="nucleotide sequence ID" value="NC_018664.1"/>
</dbReference>
<evidence type="ECO:0000256" key="7">
    <source>
        <dbReference type="ARBA" id="ARBA00023125"/>
    </source>
</evidence>
<evidence type="ECO:0000256" key="3">
    <source>
        <dbReference type="ARBA" id="ARBA00022603"/>
    </source>
</evidence>
<organism evidence="11 12">
    <name type="scientific">Gottschalkia acidurici (strain ATCC 7906 / DSM 604 / BCRC 14475 / CIP 104303 / KCTC 5404 / NCIMB 10678 / 9a)</name>
    <name type="common">Clostridium acidurici</name>
    <dbReference type="NCBI Taxonomy" id="1128398"/>
    <lineage>
        <taxon>Bacteria</taxon>
        <taxon>Bacillati</taxon>
        <taxon>Bacillota</taxon>
        <taxon>Tissierellia</taxon>
        <taxon>Tissierellales</taxon>
        <taxon>Gottschalkiaceae</taxon>
        <taxon>Gottschalkia</taxon>
    </lineage>
</organism>
<evidence type="ECO:0000313" key="11">
    <source>
        <dbReference type="EMBL" id="AFS79817.1"/>
    </source>
</evidence>
<keyword evidence="5" id="KW-0949">S-adenosyl-L-methionine</keyword>
<evidence type="ECO:0000256" key="1">
    <source>
        <dbReference type="ARBA" id="ARBA00010923"/>
    </source>
</evidence>
<dbReference type="Gene3D" id="3.90.220.20">
    <property type="entry name" value="DNA methylase specificity domains"/>
    <property type="match status" value="1"/>
</dbReference>
<dbReference type="GO" id="GO:0009007">
    <property type="term" value="F:site-specific DNA-methyltransferase (adenine-specific) activity"/>
    <property type="evidence" value="ECO:0007669"/>
    <property type="project" value="UniProtKB-EC"/>
</dbReference>
<dbReference type="SUPFAM" id="SSF53335">
    <property type="entry name" value="S-adenosyl-L-methionine-dependent methyltransferases"/>
    <property type="match status" value="1"/>
</dbReference>
<comment type="catalytic activity">
    <reaction evidence="8">
        <text>a 2'-deoxyadenosine in DNA + S-adenosyl-L-methionine = an N(6)-methyl-2'-deoxyadenosine in DNA + S-adenosyl-L-homocysteine + H(+)</text>
        <dbReference type="Rhea" id="RHEA:15197"/>
        <dbReference type="Rhea" id="RHEA-COMP:12418"/>
        <dbReference type="Rhea" id="RHEA-COMP:12419"/>
        <dbReference type="ChEBI" id="CHEBI:15378"/>
        <dbReference type="ChEBI" id="CHEBI:57856"/>
        <dbReference type="ChEBI" id="CHEBI:59789"/>
        <dbReference type="ChEBI" id="CHEBI:90615"/>
        <dbReference type="ChEBI" id="CHEBI:90616"/>
        <dbReference type="EC" id="2.1.1.72"/>
    </reaction>
</comment>
<dbReference type="CDD" id="cd17262">
    <property type="entry name" value="RMtype1_S_Aco12261I-TRD2-CR2"/>
    <property type="match status" value="1"/>
</dbReference>
<dbReference type="OrthoDB" id="9814572at2"/>
<evidence type="ECO:0000256" key="5">
    <source>
        <dbReference type="ARBA" id="ARBA00022691"/>
    </source>
</evidence>
<dbReference type="Pfam" id="PF01420">
    <property type="entry name" value="Methylase_S"/>
    <property type="match status" value="1"/>
</dbReference>
<dbReference type="GO" id="GO:0003677">
    <property type="term" value="F:DNA binding"/>
    <property type="evidence" value="ECO:0007669"/>
    <property type="project" value="UniProtKB-KW"/>
</dbReference>
<dbReference type="GO" id="GO:0032259">
    <property type="term" value="P:methylation"/>
    <property type="evidence" value="ECO:0007669"/>
    <property type="project" value="UniProtKB-KW"/>
</dbReference>
<name>K0B3V9_GOTA9</name>
<accession>K0B3V9</accession>
<dbReference type="EC" id="2.1.1.72" evidence="2"/>
<dbReference type="InterPro" id="IPR051537">
    <property type="entry name" value="DNA_Adenine_Mtase"/>
</dbReference>
<dbReference type="PANTHER" id="PTHR42933:SF3">
    <property type="entry name" value="TYPE I RESTRICTION ENZYME MJAVIII METHYLASE SUBUNIT"/>
    <property type="match status" value="1"/>
</dbReference>
<evidence type="ECO:0000256" key="2">
    <source>
        <dbReference type="ARBA" id="ARBA00011900"/>
    </source>
</evidence>
<dbReference type="AlphaFoldDB" id="K0B3V9"/>
<protein>
    <recommendedName>
        <fullName evidence="2">site-specific DNA-methyltransferase (adenine-specific)</fullName>
        <ecNumber evidence="2">2.1.1.72</ecNumber>
    </recommendedName>
</protein>
<keyword evidence="12" id="KW-1185">Reference proteome</keyword>
<reference evidence="11 12" key="1">
    <citation type="journal article" date="2012" name="PLoS ONE">
        <title>The purine-utilizing bacterium Clostridium acidurici 9a: a genome-guided metabolic reconsideration.</title>
        <authorList>
            <person name="Hartwich K."/>
            <person name="Poehlein A."/>
            <person name="Daniel R."/>
        </authorList>
    </citation>
    <scope>NUCLEOTIDE SEQUENCE [LARGE SCALE GENOMIC DNA]</scope>
    <source>
        <strain evidence="12">ATCC 7906 / DSM 604 / BCRC 14475 / CIP 104303 / KCTC 5404 / NCIMB 10678 / 9a</strain>
    </source>
</reference>
<dbReference type="Pfam" id="PF02384">
    <property type="entry name" value="N6_Mtase"/>
    <property type="match status" value="1"/>
</dbReference>
<dbReference type="HOGENOM" id="CLU_003347_0_0_9"/>
<keyword evidence="4" id="KW-0808">Transferase</keyword>
<dbReference type="PRINTS" id="PR00507">
    <property type="entry name" value="N12N6MTFRASE"/>
</dbReference>
<dbReference type="Proteomes" id="UP000006094">
    <property type="component" value="Chromosome"/>
</dbReference>
<evidence type="ECO:0000313" key="12">
    <source>
        <dbReference type="Proteomes" id="UP000006094"/>
    </source>
</evidence>
<keyword evidence="3 11" id="KW-0489">Methyltransferase</keyword>
<feature type="domain" description="Type I restriction modification DNA specificity" evidence="9">
    <location>
        <begin position="872"/>
        <end position="1012"/>
    </location>
</feature>
<dbReference type="STRING" id="1128398.Curi_c28250"/>
<comment type="similarity">
    <text evidence="1">Belongs to the type-I restriction system S methylase family.</text>
</comment>
<dbReference type="InterPro" id="IPR000055">
    <property type="entry name" value="Restrct_endonuc_typeI_TRD"/>
</dbReference>
<dbReference type="eggNOG" id="COG0732">
    <property type="taxonomic scope" value="Bacteria"/>
</dbReference>
<keyword evidence="6" id="KW-0680">Restriction system</keyword>
<gene>
    <name evidence="11" type="ordered locus">Curi_c28250</name>
</gene>
<dbReference type="GO" id="GO:0016787">
    <property type="term" value="F:hydrolase activity"/>
    <property type="evidence" value="ECO:0007669"/>
    <property type="project" value="UniProtKB-KW"/>
</dbReference>
<evidence type="ECO:0000259" key="9">
    <source>
        <dbReference type="Pfam" id="PF01420"/>
    </source>
</evidence>